<name>A0A1D6KXL6_MAIZE</name>
<dbReference type="PaxDb" id="4577-GRMZM2G099023_P01"/>
<reference evidence="6" key="3">
    <citation type="submission" date="2021-05" db="UniProtKB">
        <authorList>
            <consortium name="EnsemblPlants"/>
        </authorList>
    </citation>
    <scope>IDENTIFICATION</scope>
    <source>
        <strain evidence="6">cv. B73</strain>
    </source>
</reference>
<dbReference type="InterPro" id="IPR045182">
    <property type="entry name" value="JINGUBANG-like"/>
</dbReference>
<evidence type="ECO:0000313" key="6">
    <source>
        <dbReference type="EnsemblPlants" id="Zm00001eb051240_P001"/>
    </source>
</evidence>
<dbReference type="AlphaFoldDB" id="A0A1D6KXL6"/>
<feature type="repeat" description="WD" evidence="3">
    <location>
        <begin position="336"/>
        <end position="365"/>
    </location>
</feature>
<dbReference type="Gene3D" id="2.130.10.10">
    <property type="entry name" value="YVTN repeat-like/Quinoprotein amine dehydrogenase"/>
    <property type="match status" value="3"/>
</dbReference>
<dbReference type="InterPro" id="IPR036322">
    <property type="entry name" value="WD40_repeat_dom_sf"/>
</dbReference>
<dbReference type="Proteomes" id="UP000007305">
    <property type="component" value="Chromosome 1"/>
</dbReference>
<dbReference type="Gramene" id="Zm00001eb051240_T001">
    <property type="protein sequence ID" value="Zm00001eb051240_P001"/>
    <property type="gene ID" value="Zm00001eb051240"/>
</dbReference>
<dbReference type="SUPFAM" id="SSF50978">
    <property type="entry name" value="WD40 repeat-like"/>
    <property type="match status" value="1"/>
</dbReference>
<gene>
    <name evidence="6" type="primary">LOC100281188</name>
    <name evidence="5" type="ORF">ZEAMMB73_Zm00001d033304</name>
</gene>
<keyword evidence="1 3" id="KW-0853">WD repeat</keyword>
<dbReference type="Pfam" id="PF00400">
    <property type="entry name" value="WD40"/>
    <property type="match status" value="5"/>
</dbReference>
<reference evidence="5 7" key="1">
    <citation type="submission" date="2015-12" db="EMBL/GenBank/DDBJ databases">
        <title>Update maize B73 reference genome by single molecule sequencing technologies.</title>
        <authorList>
            <consortium name="Maize Genome Sequencing Project"/>
            <person name="Ware D."/>
        </authorList>
    </citation>
    <scope>NUCLEOTIDE SEQUENCE [LARGE SCALE GENOMIC DNA]</scope>
    <source>
        <strain evidence="7">cv. B73</strain>
        <tissue evidence="5">Seedling</tissue>
    </source>
</reference>
<reference evidence="6" key="2">
    <citation type="submission" date="2019-07" db="EMBL/GenBank/DDBJ databases">
        <authorList>
            <person name="Seetharam A."/>
            <person name="Woodhouse M."/>
            <person name="Cannon E."/>
        </authorList>
    </citation>
    <scope>NUCLEOTIDE SEQUENCE [LARGE SCALE GENOMIC DNA]</scope>
    <source>
        <strain evidence="6">cv. B73</strain>
    </source>
</reference>
<dbReference type="PANTHER" id="PTHR22844">
    <property type="entry name" value="F-BOX AND WD40 DOMAIN PROTEIN"/>
    <property type="match status" value="1"/>
</dbReference>
<evidence type="ECO:0000256" key="1">
    <source>
        <dbReference type="ARBA" id="ARBA00022574"/>
    </source>
</evidence>
<dbReference type="PANTHER" id="PTHR22844:SF355">
    <property type="entry name" value="OS03G0625300 PROTEIN"/>
    <property type="match status" value="1"/>
</dbReference>
<accession>A0A1D6KXL6</accession>
<dbReference type="ExpressionAtlas" id="A0A1D6KXL6">
    <property type="expression patterns" value="baseline and differential"/>
</dbReference>
<organism evidence="6 7">
    <name type="scientific">Zea mays</name>
    <name type="common">Maize</name>
    <dbReference type="NCBI Taxonomy" id="4577"/>
    <lineage>
        <taxon>Eukaryota</taxon>
        <taxon>Viridiplantae</taxon>
        <taxon>Streptophyta</taxon>
        <taxon>Embryophyta</taxon>
        <taxon>Tracheophyta</taxon>
        <taxon>Spermatophyta</taxon>
        <taxon>Magnoliopsida</taxon>
        <taxon>Liliopsida</taxon>
        <taxon>Poales</taxon>
        <taxon>Poaceae</taxon>
        <taxon>PACMAD clade</taxon>
        <taxon>Panicoideae</taxon>
        <taxon>Andropogonodae</taxon>
        <taxon>Andropogoneae</taxon>
        <taxon>Tripsacinae</taxon>
        <taxon>Zea</taxon>
    </lineage>
</organism>
<evidence type="ECO:0000313" key="7">
    <source>
        <dbReference type="Proteomes" id="UP000007305"/>
    </source>
</evidence>
<dbReference type="CDD" id="cd00200">
    <property type="entry name" value="WD40"/>
    <property type="match status" value="1"/>
</dbReference>
<feature type="repeat" description="WD" evidence="3">
    <location>
        <begin position="412"/>
        <end position="434"/>
    </location>
</feature>
<dbReference type="EnsemblPlants" id="Zm00001eb051240_T001">
    <property type="protein sequence ID" value="Zm00001eb051240_P001"/>
    <property type="gene ID" value="Zm00001eb051240"/>
</dbReference>
<feature type="repeat" description="WD" evidence="3">
    <location>
        <begin position="240"/>
        <end position="281"/>
    </location>
</feature>
<dbReference type="InterPro" id="IPR020472">
    <property type="entry name" value="WD40_PAC1"/>
</dbReference>
<dbReference type="InterPro" id="IPR001680">
    <property type="entry name" value="WD40_rpt"/>
</dbReference>
<protein>
    <submittedName>
        <fullName evidence="5">Nucleotide binding protein</fullName>
    </submittedName>
</protein>
<evidence type="ECO:0000313" key="5">
    <source>
        <dbReference type="EMBL" id="ONM07193.1"/>
    </source>
</evidence>
<dbReference type="SMR" id="A0A1D6KXL6"/>
<feature type="repeat" description="WD" evidence="3">
    <location>
        <begin position="198"/>
        <end position="239"/>
    </location>
</feature>
<proteinExistence type="predicted"/>
<evidence type="ECO:0000256" key="4">
    <source>
        <dbReference type="SAM" id="MobiDB-lite"/>
    </source>
</evidence>
<dbReference type="GeneID" id="100281188"/>
<feature type="compositionally biased region" description="Low complexity" evidence="4">
    <location>
        <begin position="24"/>
        <end position="54"/>
    </location>
</feature>
<dbReference type="PROSITE" id="PS50082">
    <property type="entry name" value="WD_REPEATS_2"/>
    <property type="match status" value="4"/>
</dbReference>
<dbReference type="OrthoDB" id="674604at2759"/>
<keyword evidence="2" id="KW-0677">Repeat</keyword>
<dbReference type="RefSeq" id="NP_001147579.2">
    <property type="nucleotide sequence ID" value="NM_001154107.2"/>
</dbReference>
<dbReference type="PRINTS" id="PR00320">
    <property type="entry name" value="GPROTEINBRPT"/>
</dbReference>
<dbReference type="OMA" id="VTCWRWG"/>
<dbReference type="KEGG" id="zma:100281188"/>
<dbReference type="eggNOG" id="KOG4155">
    <property type="taxonomic scope" value="Eukaryota"/>
</dbReference>
<dbReference type="SMART" id="SM00320">
    <property type="entry name" value="WD40"/>
    <property type="match status" value="7"/>
</dbReference>
<dbReference type="PROSITE" id="PS50294">
    <property type="entry name" value="WD_REPEATS_REGION"/>
    <property type="match status" value="1"/>
</dbReference>
<evidence type="ECO:0000256" key="2">
    <source>
        <dbReference type="ARBA" id="ARBA00022737"/>
    </source>
</evidence>
<evidence type="ECO:0000256" key="3">
    <source>
        <dbReference type="PROSITE-ProRule" id="PRU00221"/>
    </source>
</evidence>
<feature type="region of interest" description="Disordered" evidence="4">
    <location>
        <begin position="24"/>
        <end position="58"/>
    </location>
</feature>
<sequence length="481" mass="50927">MGNRKKLVHFLRVDPAAAAAASALSSPTSFSSFSDDDGYSSSSFSSSSPSRYSPPKSPWARLPGLGGADDAAATGLIASLVKEDGKVYSLAAAGDVLYTGTDSENVRVWRDRRELAGFRTGSGLVKAIVVAADGRIFTGHQDGKVRVWRADAADPAVHRRVGSLPPLGDLLVSSVNPSSYVRSPRGGRGRGRRRVAVWLRHSDAVSSLSLDEGAGLLYSASWDRTFKAWRVSDYRCLESVPAHDDAVNTVAAAGFGGLVLTGSADGTVKVWRRREAAADRTSHVLQRVLREGDGAVTAIAACPEARAVYVGSSDGLVTCWRWGLDVDAQPTHAGVLAGHGMGVLCLAVSGRVVVSGSADGTLCVWRRDDDDDEQKGHARLAVLVGHTGPVKCVAVAADEDCYDADGERRFVVYSGSLDGSVKVWRLSEERALEPPAVETTTPPLMAAALRQSETWMPRPRTAQLPSPVQTWAPELKGVAAA</sequence>
<dbReference type="EMBL" id="CM007647">
    <property type="protein sequence ID" value="ONM07193.1"/>
    <property type="molecule type" value="Genomic_DNA"/>
</dbReference>
<keyword evidence="7" id="KW-1185">Reference proteome</keyword>
<dbReference type="InterPro" id="IPR015943">
    <property type="entry name" value="WD40/YVTN_repeat-like_dom_sf"/>
</dbReference>
<dbReference type="STRING" id="4577.A0A1D6KXL6"/>